<name>A0ABS5A4X5_9PSEU</name>
<dbReference type="Proteomes" id="UP001519363">
    <property type="component" value="Unassembled WGS sequence"/>
</dbReference>
<evidence type="ECO:0000256" key="4">
    <source>
        <dbReference type="ARBA" id="ARBA00023239"/>
    </source>
</evidence>
<dbReference type="GO" id="GO:0008460">
    <property type="term" value="F:dTDP-glucose 4,6-dehydratase activity"/>
    <property type="evidence" value="ECO:0007669"/>
    <property type="project" value="UniProtKB-EC"/>
</dbReference>
<dbReference type="PANTHER" id="PTHR43078">
    <property type="entry name" value="UDP-GLUCURONIC ACID DECARBOXYLASE-RELATED"/>
    <property type="match status" value="1"/>
</dbReference>
<dbReference type="PANTHER" id="PTHR43078:SF6">
    <property type="entry name" value="UDP-GLUCURONIC ACID DECARBOXYLASE 1"/>
    <property type="match status" value="1"/>
</dbReference>
<comment type="caution">
    <text evidence="6">The sequence shown here is derived from an EMBL/GenBank/DDBJ whole genome shotgun (WGS) entry which is preliminary data.</text>
</comment>
<dbReference type="InterPro" id="IPR036291">
    <property type="entry name" value="NAD(P)-bd_dom_sf"/>
</dbReference>
<organism evidence="6 7">
    <name type="scientific">Crossiella equi</name>
    <dbReference type="NCBI Taxonomy" id="130796"/>
    <lineage>
        <taxon>Bacteria</taxon>
        <taxon>Bacillati</taxon>
        <taxon>Actinomycetota</taxon>
        <taxon>Actinomycetes</taxon>
        <taxon>Pseudonocardiales</taxon>
        <taxon>Pseudonocardiaceae</taxon>
        <taxon>Crossiella</taxon>
    </lineage>
</organism>
<dbReference type="EC" id="4.2.1.46" evidence="6"/>
<sequence length="304" mass="33083">MFERVVVTGGAGFLGSRLCEELVWGGVSVVCVDNLVTGRLGNLTSVLADPRLEVCNHDITEPLRLPGPVDAVLHLACPASPADHLRLPRETLAAGSTGTRNALELARVHGARFLLVSTSEVYGDPLSHPRREDDEAKRFSEALTLAYQHEHRLRTTIARVFNSYGPRMRADDGRVVPTFIRQGLAGEPITVFGDGTQTRSLCYVSDTVAGLLALARGRTSGPVNIGSPREHTVLEIAERIRELTGGTSPIVHREAMTDDPRRRCPDIALAQRELHWAPRVALAEGLRRTVDHFAAVSFAKRVAG</sequence>
<gene>
    <name evidence="6" type="ORF">JOF53_000502</name>
</gene>
<dbReference type="Gene3D" id="3.40.50.720">
    <property type="entry name" value="NAD(P)-binding Rossmann-like Domain"/>
    <property type="match status" value="1"/>
</dbReference>
<dbReference type="SUPFAM" id="SSF51735">
    <property type="entry name" value="NAD(P)-binding Rossmann-fold domains"/>
    <property type="match status" value="1"/>
</dbReference>
<dbReference type="EMBL" id="JAGIOO010000001">
    <property type="protein sequence ID" value="MBP2471630.1"/>
    <property type="molecule type" value="Genomic_DNA"/>
</dbReference>
<proteinExistence type="predicted"/>
<evidence type="ECO:0000259" key="5">
    <source>
        <dbReference type="Pfam" id="PF01370"/>
    </source>
</evidence>
<comment type="cofactor">
    <cofactor evidence="1">
        <name>NAD(+)</name>
        <dbReference type="ChEBI" id="CHEBI:57540"/>
    </cofactor>
</comment>
<keyword evidence="7" id="KW-1185">Reference proteome</keyword>
<dbReference type="Pfam" id="PF01370">
    <property type="entry name" value="Epimerase"/>
    <property type="match status" value="1"/>
</dbReference>
<reference evidence="6 7" key="1">
    <citation type="submission" date="2021-03" db="EMBL/GenBank/DDBJ databases">
        <title>Sequencing the genomes of 1000 actinobacteria strains.</title>
        <authorList>
            <person name="Klenk H.-P."/>
        </authorList>
    </citation>
    <scope>NUCLEOTIDE SEQUENCE [LARGE SCALE GENOMIC DNA]</scope>
    <source>
        <strain evidence="6 7">DSM 44580</strain>
    </source>
</reference>
<evidence type="ECO:0000256" key="2">
    <source>
        <dbReference type="ARBA" id="ARBA00022793"/>
    </source>
</evidence>
<accession>A0ABS5A4X5</accession>
<evidence type="ECO:0000313" key="6">
    <source>
        <dbReference type="EMBL" id="MBP2471630.1"/>
    </source>
</evidence>
<dbReference type="InterPro" id="IPR044516">
    <property type="entry name" value="UXS-like"/>
</dbReference>
<evidence type="ECO:0000313" key="7">
    <source>
        <dbReference type="Proteomes" id="UP001519363"/>
    </source>
</evidence>
<feature type="domain" description="NAD-dependent epimerase/dehydratase" evidence="5">
    <location>
        <begin position="5"/>
        <end position="226"/>
    </location>
</feature>
<dbReference type="RefSeq" id="WP_086787141.1">
    <property type="nucleotide sequence ID" value="NZ_JAGIOO010000001.1"/>
</dbReference>
<evidence type="ECO:0000256" key="3">
    <source>
        <dbReference type="ARBA" id="ARBA00023027"/>
    </source>
</evidence>
<evidence type="ECO:0000256" key="1">
    <source>
        <dbReference type="ARBA" id="ARBA00001911"/>
    </source>
</evidence>
<dbReference type="InterPro" id="IPR001509">
    <property type="entry name" value="Epimerase_deHydtase"/>
</dbReference>
<keyword evidence="2" id="KW-0210">Decarboxylase</keyword>
<keyword evidence="3" id="KW-0520">NAD</keyword>
<protein>
    <submittedName>
        <fullName evidence="6">dTDP-glucose 4,6-dehydratase</fullName>
        <ecNumber evidence="6">4.2.1.46</ecNumber>
    </submittedName>
</protein>
<keyword evidence="4 6" id="KW-0456">Lyase</keyword>